<evidence type="ECO:0000259" key="1">
    <source>
        <dbReference type="Pfam" id="PF03061"/>
    </source>
</evidence>
<reference evidence="2 3" key="1">
    <citation type="submission" date="2018-04" db="EMBL/GenBank/DDBJ databases">
        <authorList>
            <person name="Huttner S."/>
            <person name="Dainat J."/>
        </authorList>
    </citation>
    <scope>NUCLEOTIDE SEQUENCE [LARGE SCALE GENOMIC DNA]</scope>
</reference>
<dbReference type="SUPFAM" id="SSF54637">
    <property type="entry name" value="Thioesterase/thiol ester dehydrase-isomerase"/>
    <property type="match status" value="1"/>
</dbReference>
<organism evidence="2 3">
    <name type="scientific">Thermothielavioides terrestris</name>
    <dbReference type="NCBI Taxonomy" id="2587410"/>
    <lineage>
        <taxon>Eukaryota</taxon>
        <taxon>Fungi</taxon>
        <taxon>Dikarya</taxon>
        <taxon>Ascomycota</taxon>
        <taxon>Pezizomycotina</taxon>
        <taxon>Sordariomycetes</taxon>
        <taxon>Sordariomycetidae</taxon>
        <taxon>Sordariales</taxon>
        <taxon>Chaetomiaceae</taxon>
        <taxon>Thermothielavioides</taxon>
    </lineage>
</organism>
<feature type="domain" description="Thioesterase" evidence="1">
    <location>
        <begin position="1"/>
        <end position="43"/>
    </location>
</feature>
<dbReference type="EMBL" id="OUUZ01000011">
    <property type="protein sequence ID" value="SPQ23542.1"/>
    <property type="molecule type" value="Genomic_DNA"/>
</dbReference>
<dbReference type="InterPro" id="IPR029069">
    <property type="entry name" value="HotDog_dom_sf"/>
</dbReference>
<evidence type="ECO:0000313" key="2">
    <source>
        <dbReference type="EMBL" id="SPQ23542.1"/>
    </source>
</evidence>
<sequence>MTTKFRKPVKVPGVVVVRARVFKKEGRQIYVRGSIEDGDDNLLAEGEAMLVDKSPGQDTKL</sequence>
<dbReference type="Pfam" id="PF03061">
    <property type="entry name" value="4HBT"/>
    <property type="match status" value="1"/>
</dbReference>
<protein>
    <submittedName>
        <fullName evidence="2">A637a9e9-0546-438f-856b-f130bb39db6c</fullName>
    </submittedName>
</protein>
<proteinExistence type="predicted"/>
<evidence type="ECO:0000313" key="3">
    <source>
        <dbReference type="Proteomes" id="UP000289323"/>
    </source>
</evidence>
<dbReference type="AlphaFoldDB" id="A0A3S4F3K6"/>
<name>A0A3S4F3K6_9PEZI</name>
<dbReference type="Proteomes" id="UP000289323">
    <property type="component" value="Unassembled WGS sequence"/>
</dbReference>
<gene>
    <name evidence="2" type="ORF">TT172_LOCUS5961</name>
</gene>
<dbReference type="Gene3D" id="3.10.129.10">
    <property type="entry name" value="Hotdog Thioesterase"/>
    <property type="match status" value="1"/>
</dbReference>
<dbReference type="InterPro" id="IPR006683">
    <property type="entry name" value="Thioestr_dom"/>
</dbReference>
<accession>A0A3S4F3K6</accession>